<dbReference type="Proteomes" id="UP000619479">
    <property type="component" value="Unassembled WGS sequence"/>
</dbReference>
<keyword evidence="3" id="KW-1185">Reference proteome</keyword>
<dbReference type="AlphaFoldDB" id="A0A919M2V0"/>
<evidence type="ECO:0000313" key="3">
    <source>
        <dbReference type="Proteomes" id="UP000619479"/>
    </source>
</evidence>
<proteinExistence type="predicted"/>
<evidence type="ECO:0000313" key="2">
    <source>
        <dbReference type="EMBL" id="GID62528.1"/>
    </source>
</evidence>
<organism evidence="2 3">
    <name type="scientific">Actinoplanes cyaneus</name>
    <dbReference type="NCBI Taxonomy" id="52696"/>
    <lineage>
        <taxon>Bacteria</taxon>
        <taxon>Bacillati</taxon>
        <taxon>Actinomycetota</taxon>
        <taxon>Actinomycetes</taxon>
        <taxon>Micromonosporales</taxon>
        <taxon>Micromonosporaceae</taxon>
        <taxon>Actinoplanes</taxon>
    </lineage>
</organism>
<reference evidence="2" key="1">
    <citation type="submission" date="2021-01" db="EMBL/GenBank/DDBJ databases">
        <title>Whole genome shotgun sequence of Actinoplanes cyaneus NBRC 14990.</title>
        <authorList>
            <person name="Komaki H."/>
            <person name="Tamura T."/>
        </authorList>
    </citation>
    <scope>NUCLEOTIDE SEQUENCE</scope>
    <source>
        <strain evidence="2">NBRC 14990</strain>
    </source>
</reference>
<sequence>MTADLSFEQLAQWIEQGRVRPIADALTTMGEPARRALGRRLPELTAVRMPCPEGMDQHAWWRLMDRRNAAMRVAGAGCLTGASKVVSWLRNFGTGDDPALAATVIQVLGAPGRPSLAAVARGMATRLRPNQVDLQWRLISRLLDAAGEPVPPTEATLLGWLRETGCSAESLRADSRTAYLLPHVFTIPRLGGEVSPGGLANLTEQRAVVLDGCVHRLAEGDRPGAIRSFVQLHRLLAPTPDELAEHRQTYLGMLDSPHSTVVDVAQRALHGVDDPGLVADASLSVLPRTEKKLVRAQLAWADTVLAAKPDPVLFEALLTGLTNESVDLAERTVRVIAKHVANFDTAALAQVAEGLTGDLRRQVAALLPADPVRAAAGTTRRAVAGTPGGPAGFAGTPAEPMPAALRSVPEVVAVVGTLLDQADRDPVLLEQALDGLVRFAHQDRAGLAVALAPKTPHWPDPFSRLLRAVVEGTWTPWRPDSWEQWSSPPFWMLVERLGEIGRLMTGSPPPALLATPATVDGHVDPARVLDLLVTADQDGWQPGPFDLSQAVLRLPRTIGPEILAGAERLVSPAGRFFATWLRGGGLPDPTVVVGEAVWHRCSPPEVCTCRRPRRVRWISSFEPPTLPVPVSPAALPPPADPPMHVALTPDALPAPPEPTGLRWTTPGPPRTPDDASREEWPAAALPALAVPEGLLGIPVDRGRTPKRRHNESVVAWPMVLPGHPEIIAAHALPEILGAIDGDDRFHLGVLPVLAASTGPSGPATALCVALGLSADQAPGRVFATDAFVDLAVRGKLDAALVGRELADLHRGGRVTVKRVAACLTEAVRAGLAAEVWATAREMLPAVLADPGPGTPDLLAVAEAAAAVEHATDDLPELSAGATRPGRNRLITEAARLARTLADNRSPAPA</sequence>
<evidence type="ECO:0008006" key="4">
    <source>
        <dbReference type="Google" id="ProtNLM"/>
    </source>
</evidence>
<feature type="region of interest" description="Disordered" evidence="1">
    <location>
        <begin position="634"/>
        <end position="676"/>
    </location>
</feature>
<dbReference type="RefSeq" id="WP_203738003.1">
    <property type="nucleotide sequence ID" value="NZ_BAAAUC010000002.1"/>
</dbReference>
<evidence type="ECO:0000256" key="1">
    <source>
        <dbReference type="SAM" id="MobiDB-lite"/>
    </source>
</evidence>
<dbReference type="EMBL" id="BOMH01000002">
    <property type="protein sequence ID" value="GID62528.1"/>
    <property type="molecule type" value="Genomic_DNA"/>
</dbReference>
<comment type="caution">
    <text evidence="2">The sequence shown here is derived from an EMBL/GenBank/DDBJ whole genome shotgun (WGS) entry which is preliminary data.</text>
</comment>
<name>A0A919M2V0_9ACTN</name>
<gene>
    <name evidence="2" type="ORF">Acy02nite_04090</name>
</gene>
<protein>
    <recommendedName>
        <fullName evidence="4">Secreted protein</fullName>
    </recommendedName>
</protein>
<accession>A0A919M2V0</accession>